<dbReference type="EMBL" id="JACKTI010000020">
    <property type="protein sequence ID" value="MCV7022726.1"/>
    <property type="molecule type" value="Genomic_DNA"/>
</dbReference>
<evidence type="ECO:0000313" key="4">
    <source>
        <dbReference type="Proteomes" id="UP001207528"/>
    </source>
</evidence>
<proteinExistence type="predicted"/>
<dbReference type="RefSeq" id="WP_131808569.1">
    <property type="nucleotide sequence ID" value="NZ_BCTA01000038.1"/>
</dbReference>
<reference evidence="2" key="3">
    <citation type="journal article" date="2022" name="BMC Genomics">
        <title>Comparative genome analysis of mycobacteria focusing on tRNA and non-coding RNA.</title>
        <authorList>
            <person name="Behra P.R.K."/>
            <person name="Pettersson B.M.F."/>
            <person name="Ramesh M."/>
            <person name="Das S."/>
            <person name="Dasgupta S."/>
            <person name="Kirsebom L.A."/>
        </authorList>
    </citation>
    <scope>NUCLEOTIDE SEQUENCE</scope>
    <source>
        <strain evidence="2">DSM 44203</strain>
    </source>
</reference>
<protein>
    <submittedName>
        <fullName evidence="2">Uncharacterized protein</fullName>
    </submittedName>
</protein>
<comment type="caution">
    <text evidence="2">The sequence shown here is derived from an EMBL/GenBank/DDBJ whole genome shotgun (WGS) entry which is preliminary data.</text>
</comment>
<evidence type="ECO:0000313" key="3">
    <source>
        <dbReference type="Proteomes" id="UP000069773"/>
    </source>
</evidence>
<reference evidence="1 3" key="1">
    <citation type="journal article" date="2016" name="Genome Announc.">
        <title>Draft Genome Sequences of Five Rapidly Growing Mycobacterium Species, M. thermoresistibile, M. fortuitum subsp. acetamidolyticum, M. canariasense, M. brisbanense, and M. novocastrense.</title>
        <authorList>
            <person name="Katahira K."/>
            <person name="Ogura Y."/>
            <person name="Gotoh Y."/>
            <person name="Hayashi T."/>
        </authorList>
    </citation>
    <scope>NUCLEOTIDE SEQUENCE [LARGE SCALE GENOMIC DNA]</scope>
    <source>
        <strain evidence="1 3">JCM18114</strain>
    </source>
</reference>
<evidence type="ECO:0000313" key="1">
    <source>
        <dbReference type="EMBL" id="GAT10298.1"/>
    </source>
</evidence>
<sequence>MSDPRGLEGETVTGANAMSLSDRFGVGPGRHRRHAVDLLEALPAIDAGARAGHTARDVAVFGVCGERVTLARKWGRFEYGNPHLNSRRCERCGWIVALHHHSIEQEIDYYRADPTDRALISSGGHDPELLPNVLRAVLARHQGEVPDRPEAGLASDLLAHICRHRPIGVICAGCWDGGIEEAHGPGVTVCPQSVVACWSCTFVAGAWAGEHEDTIGSAECVIAAPCSVLTAVAAHHHIPTAAGGSDERR</sequence>
<evidence type="ECO:0000313" key="2">
    <source>
        <dbReference type="EMBL" id="MCV7022726.1"/>
    </source>
</evidence>
<gene>
    <name evidence="2" type="ORF">H7I77_05080</name>
    <name evidence="1" type="ORF">RMCN_3431</name>
</gene>
<dbReference type="Proteomes" id="UP001207528">
    <property type="component" value="Unassembled WGS sequence"/>
</dbReference>
<dbReference type="AlphaFoldDB" id="A0AAW5SGV3"/>
<dbReference type="Proteomes" id="UP000069773">
    <property type="component" value="Unassembled WGS sequence"/>
</dbReference>
<reference evidence="2" key="2">
    <citation type="submission" date="2020-07" db="EMBL/GenBank/DDBJ databases">
        <authorList>
            <person name="Pettersson B.M.F."/>
            <person name="Behra P.R.K."/>
            <person name="Ramesh M."/>
            <person name="Das S."/>
            <person name="Dasgupta S."/>
            <person name="Kirsebom L.A."/>
        </authorList>
    </citation>
    <scope>NUCLEOTIDE SEQUENCE</scope>
    <source>
        <strain evidence="2">DSM 44203</strain>
    </source>
</reference>
<keyword evidence="3" id="KW-1185">Reference proteome</keyword>
<accession>A0AAW5SGV3</accession>
<name>A0AAW5SGV3_MYCNV</name>
<organism evidence="2 4">
    <name type="scientific">Mycolicibacterium novocastrense</name>
    <name type="common">Mycobacterium novocastrense</name>
    <dbReference type="NCBI Taxonomy" id="59813"/>
    <lineage>
        <taxon>Bacteria</taxon>
        <taxon>Bacillati</taxon>
        <taxon>Actinomycetota</taxon>
        <taxon>Actinomycetes</taxon>
        <taxon>Mycobacteriales</taxon>
        <taxon>Mycobacteriaceae</taxon>
        <taxon>Mycolicibacterium</taxon>
    </lineage>
</organism>
<dbReference type="EMBL" id="BCTA01000038">
    <property type="protein sequence ID" value="GAT10298.1"/>
    <property type="molecule type" value="Genomic_DNA"/>
</dbReference>